<dbReference type="SUPFAM" id="SSF89372">
    <property type="entry name" value="Fucose-specific lectin"/>
    <property type="match status" value="1"/>
</dbReference>
<gene>
    <name evidence="3" type="ORF">PMZ80_004823</name>
</gene>
<feature type="region of interest" description="Disordered" evidence="1">
    <location>
        <begin position="122"/>
        <end position="150"/>
    </location>
</feature>
<feature type="compositionally biased region" description="Polar residues" evidence="1">
    <location>
        <begin position="64"/>
        <end position="73"/>
    </location>
</feature>
<organism evidence="3 4">
    <name type="scientific">Knufia obscura</name>
    <dbReference type="NCBI Taxonomy" id="1635080"/>
    <lineage>
        <taxon>Eukaryota</taxon>
        <taxon>Fungi</taxon>
        <taxon>Dikarya</taxon>
        <taxon>Ascomycota</taxon>
        <taxon>Pezizomycotina</taxon>
        <taxon>Eurotiomycetes</taxon>
        <taxon>Chaetothyriomycetidae</taxon>
        <taxon>Chaetothyriales</taxon>
        <taxon>Trichomeriaceae</taxon>
        <taxon>Knufia</taxon>
    </lineage>
</organism>
<feature type="transmembrane region" description="Helical" evidence="2">
    <location>
        <begin position="163"/>
        <end position="188"/>
    </location>
</feature>
<evidence type="ECO:0000313" key="3">
    <source>
        <dbReference type="EMBL" id="KAK5942260.1"/>
    </source>
</evidence>
<feature type="compositionally biased region" description="Polar residues" evidence="1">
    <location>
        <begin position="1"/>
        <end position="12"/>
    </location>
</feature>
<feature type="region of interest" description="Disordered" evidence="1">
    <location>
        <begin position="1"/>
        <end position="89"/>
    </location>
</feature>
<dbReference type="Proteomes" id="UP001334248">
    <property type="component" value="Unassembled WGS sequence"/>
</dbReference>
<sequence>MSTSKYDSSTSDQNRRESETVPVSDYEYFQFSPTVARSPPPPSTPSVTAPPRYTGVHSPVSPPLGSNPSQPSETGAPPRDGQNHADYPEVVPAGHQITPKVPEYQKTPDHGEKEAYFAPKTYHHSFSEPTPTGRFSEAREDPTTTQPPSEQKKRYLFGLSKKGFIIAIVALILVIIAIAVGVGVGVGVGTGNDSSSSDSSSGKDPNYTIGGALNPEYYSKQGAFNGSGVALADVNFGGDNSIYVFYQTYTGEIEQLLYGADGSWKFVTEVTTNAKNATPLSTVAYIDANSVATWHLFYVSEDNLLRQRINTNESLGLTNVWDDGPLNDLNLKVNDADAVGMQACYFGNYYGSLVNYNDANFSTSNSTPSTGMNIWYAAEDTTFEQYEWTTGQSQWSHTRTWPNMNTHAGIGCQSWLTNTTSYVFMINSNNTLNIWWKDIDTNKTSTPSHPIDAYTLAPLIAINDVHPSTSIGYTDFMIYQSRDATINGVNILWAAEDTDFAPANDTTSSAVESSSNDYDSWALQPQDRALGGTHMAITGSTPVSGGRQELLFYQMGGDDLRLGKRDSAGGDFSFIEVPLGDERIAKGQSWG</sequence>
<keyword evidence="2" id="KW-0812">Transmembrane</keyword>
<keyword evidence="2" id="KW-0472">Membrane</keyword>
<dbReference type="GeneID" id="89998272"/>
<comment type="caution">
    <text evidence="3">The sequence shown here is derived from an EMBL/GenBank/DDBJ whole genome shotgun (WGS) entry which is preliminary data.</text>
</comment>
<evidence type="ECO:0000313" key="4">
    <source>
        <dbReference type="Proteomes" id="UP001334248"/>
    </source>
</evidence>
<proteinExistence type="predicted"/>
<dbReference type="RefSeq" id="XP_064730350.1">
    <property type="nucleotide sequence ID" value="XM_064873246.1"/>
</dbReference>
<reference evidence="3 4" key="1">
    <citation type="journal article" date="2023" name="Res Sq">
        <title>Genomic and morphological characterization of Knufia obscura isolated from the Mars 2020 spacecraft assembly facility.</title>
        <authorList>
            <person name="Chander A.M."/>
            <person name="Teixeira M.M."/>
            <person name="Singh N.K."/>
            <person name="Williams M.P."/>
            <person name="Parker C.W."/>
            <person name="Leo P."/>
            <person name="Stajich J.E."/>
            <person name="Torok T."/>
            <person name="Tighe S."/>
            <person name="Mason C.E."/>
            <person name="Venkateswaran K."/>
        </authorList>
    </citation>
    <scope>NUCLEOTIDE SEQUENCE [LARGE SCALE GENOMIC DNA]</scope>
    <source>
        <strain evidence="3 4">CCFEE 5817</strain>
    </source>
</reference>
<name>A0ABR0RPN4_9EURO</name>
<evidence type="ECO:0008006" key="5">
    <source>
        <dbReference type="Google" id="ProtNLM"/>
    </source>
</evidence>
<dbReference type="EMBL" id="JAVHJV010000005">
    <property type="protein sequence ID" value="KAK5942260.1"/>
    <property type="molecule type" value="Genomic_DNA"/>
</dbReference>
<dbReference type="Gene3D" id="2.120.10.70">
    <property type="entry name" value="Fucose-specific lectin"/>
    <property type="match status" value="1"/>
</dbReference>
<keyword evidence="2" id="KW-1133">Transmembrane helix</keyword>
<protein>
    <recommendedName>
        <fullName evidence="5">Fucose-specific lectin</fullName>
    </recommendedName>
</protein>
<accession>A0ABR0RPN4</accession>
<evidence type="ECO:0000256" key="1">
    <source>
        <dbReference type="SAM" id="MobiDB-lite"/>
    </source>
</evidence>
<evidence type="ECO:0000256" key="2">
    <source>
        <dbReference type="SAM" id="Phobius"/>
    </source>
</evidence>
<keyword evidence="4" id="KW-1185">Reference proteome</keyword>